<protein>
    <recommendedName>
        <fullName evidence="2">Calcineurin-like phosphoesterase</fullName>
    </recommendedName>
</protein>
<accession>A0A6M3J859</accession>
<dbReference type="SUPFAM" id="SSF56300">
    <property type="entry name" value="Metallo-dependent phosphatases"/>
    <property type="match status" value="1"/>
</dbReference>
<sequence length="275" mass="31324">MNTKDIDIPYKNSSSEFRLYALGDIHAGTIHCVEEYIQRKVREIKEDRNTYWIGMGDYAEWITPKDKRFDPAQKVIADWVEPDNIAETQTKWLVNLLSPIKNKCVGLLYGNHEDSIRMYNHDNVQKNLCERLGVDNLGYSCFLRLFFHRDNSKETHLVKGAFTHGASGAVTEGAKLMALMRFMKAFESDIYGYAHVHDYIPKALSRMTIPDSSRVGCDIQSKVTIGCTTGSWFRTYTQGVIASYGERKAYPPTEICCAKYIINPNTGELDVHKSA</sequence>
<gene>
    <name evidence="1" type="ORF">MM415B00358_0041</name>
</gene>
<dbReference type="AlphaFoldDB" id="A0A6M3J859"/>
<evidence type="ECO:0008006" key="2">
    <source>
        <dbReference type="Google" id="ProtNLM"/>
    </source>
</evidence>
<dbReference type="EMBL" id="MT141552">
    <property type="protein sequence ID" value="QJA66279.1"/>
    <property type="molecule type" value="Genomic_DNA"/>
</dbReference>
<organism evidence="1">
    <name type="scientific">viral metagenome</name>
    <dbReference type="NCBI Taxonomy" id="1070528"/>
    <lineage>
        <taxon>unclassified sequences</taxon>
        <taxon>metagenomes</taxon>
        <taxon>organismal metagenomes</taxon>
    </lineage>
</organism>
<name>A0A6M3J859_9ZZZZ</name>
<evidence type="ECO:0000313" key="1">
    <source>
        <dbReference type="EMBL" id="QJA66279.1"/>
    </source>
</evidence>
<dbReference type="InterPro" id="IPR029052">
    <property type="entry name" value="Metallo-depent_PP-like"/>
</dbReference>
<reference evidence="1" key="1">
    <citation type="submission" date="2020-03" db="EMBL/GenBank/DDBJ databases">
        <title>The deep terrestrial virosphere.</title>
        <authorList>
            <person name="Holmfeldt K."/>
            <person name="Nilsson E."/>
            <person name="Simone D."/>
            <person name="Lopez-Fernandez M."/>
            <person name="Wu X."/>
            <person name="de Brujin I."/>
            <person name="Lundin D."/>
            <person name="Andersson A."/>
            <person name="Bertilsson S."/>
            <person name="Dopson M."/>
        </authorList>
    </citation>
    <scope>NUCLEOTIDE SEQUENCE</scope>
    <source>
        <strain evidence="1">MM415B00358</strain>
    </source>
</reference>
<proteinExistence type="predicted"/>